<organism evidence="2 3">
    <name type="scientific">Streptomyces roseicoloratus</name>
    <dbReference type="NCBI Taxonomy" id="2508722"/>
    <lineage>
        <taxon>Bacteria</taxon>
        <taxon>Bacillati</taxon>
        <taxon>Actinomycetota</taxon>
        <taxon>Actinomycetes</taxon>
        <taxon>Kitasatosporales</taxon>
        <taxon>Streptomycetaceae</taxon>
        <taxon>Streptomyces</taxon>
    </lineage>
</organism>
<dbReference type="EMBL" id="CP133762">
    <property type="protein sequence ID" value="WMX49157.1"/>
    <property type="molecule type" value="Genomic_DNA"/>
</dbReference>
<evidence type="ECO:0000256" key="1">
    <source>
        <dbReference type="SAM" id="MobiDB-lite"/>
    </source>
</evidence>
<sequence>MLSGAVVLSTTACSPIERPLAAVYVDGRGVPQALLRSCDADGRVRAPRLHGVAVRTTETEDGTRPEASGTEDDTRNDTGNDTANATGNDWIGWESSGMHKAADFPSSPRPPTGRPRPGDHRACSRGTGTTSGSATPMTPMSTPVRCGSTPIGSHGSRPAGF</sequence>
<keyword evidence="3" id="KW-1185">Reference proteome</keyword>
<dbReference type="Proteomes" id="UP001250858">
    <property type="component" value="Chromosome"/>
</dbReference>
<gene>
    <name evidence="2" type="ORF">RGF97_31450</name>
</gene>
<accession>A0ABY9S4G6</accession>
<dbReference type="RefSeq" id="WP_309550331.1">
    <property type="nucleotide sequence ID" value="NZ_CP133762.1"/>
</dbReference>
<evidence type="ECO:0000313" key="2">
    <source>
        <dbReference type="EMBL" id="WMX49157.1"/>
    </source>
</evidence>
<feature type="region of interest" description="Disordered" evidence="1">
    <location>
        <begin position="51"/>
        <end position="161"/>
    </location>
</feature>
<evidence type="ECO:0008006" key="4">
    <source>
        <dbReference type="Google" id="ProtNLM"/>
    </source>
</evidence>
<proteinExistence type="predicted"/>
<feature type="compositionally biased region" description="Low complexity" evidence="1">
    <location>
        <begin position="126"/>
        <end position="143"/>
    </location>
</feature>
<name>A0ABY9S4G6_9ACTN</name>
<evidence type="ECO:0000313" key="3">
    <source>
        <dbReference type="Proteomes" id="UP001250858"/>
    </source>
</evidence>
<reference evidence="2 3" key="1">
    <citation type="submission" date="2023-09" db="EMBL/GenBank/DDBJ databases">
        <title>Complete genome of Streptomyces roseicoloratus T14.</title>
        <authorList>
            <person name="Bashizi T."/>
            <person name="Kim M.-J."/>
            <person name="Lee G."/>
            <person name="Tagele S.B."/>
            <person name="Shin J.-H."/>
        </authorList>
    </citation>
    <scope>NUCLEOTIDE SEQUENCE [LARGE SCALE GENOMIC DNA]</scope>
    <source>
        <strain evidence="2 3">T14</strain>
    </source>
</reference>
<protein>
    <recommendedName>
        <fullName evidence="4">Lipoprotein</fullName>
    </recommendedName>
</protein>